<protein>
    <recommendedName>
        <fullName evidence="14 15">Dihydroxy-acid dehydratase</fullName>
        <shortName evidence="15">DAD</shortName>
        <ecNumber evidence="14 15">4.2.1.9</ecNumber>
    </recommendedName>
</protein>
<dbReference type="STRING" id="1079.BVIR_735"/>
<dbReference type="SUPFAM" id="SSF52016">
    <property type="entry name" value="LeuD/IlvD-like"/>
    <property type="match status" value="1"/>
</dbReference>
<dbReference type="EC" id="4.2.1.9" evidence="14 15"/>
<dbReference type="InterPro" id="IPR004404">
    <property type="entry name" value="DihydroxyA_deHydtase"/>
</dbReference>
<comment type="function">
    <text evidence="15">Functions in the biosynthesis of branched-chain amino acids. Catalyzes the dehydration of (2R,3R)-2,3-dihydroxy-3-methylpentanoate (2,3-dihydroxy-3-methylvalerate) into 2-oxo-3-methylpentanoate (2-oxo-3-methylvalerate) and of (2R)-2,3-dihydroxy-3-methylbutanoate (2,3-dihydroxyisovalerate) into 2-oxo-3-methylbutanoate (2-oxoisovalerate), the penultimate precursor to L-isoleucine and L-valine, respectively.</text>
</comment>
<keyword evidence="3 15" id="KW-0028">Amino-acid biosynthesis</keyword>
<evidence type="ECO:0000313" key="18">
    <source>
        <dbReference type="EMBL" id="BAR98184.1"/>
    </source>
</evidence>
<comment type="cofactor">
    <cofactor evidence="15">
        <name>[2Fe-2S] cluster</name>
        <dbReference type="ChEBI" id="CHEBI:190135"/>
    </cofactor>
    <text evidence="15">Binds 1 [2Fe-2S] cluster per subunit. This cluster acts as a Lewis acid cofactor.</text>
</comment>
<name>A0A0H5BAS8_BLAVI</name>
<organism evidence="19 20">
    <name type="scientific">Blastochloris viridis</name>
    <name type="common">Rhodopseudomonas viridis</name>
    <dbReference type="NCBI Taxonomy" id="1079"/>
    <lineage>
        <taxon>Bacteria</taxon>
        <taxon>Pseudomonadati</taxon>
        <taxon>Pseudomonadota</taxon>
        <taxon>Alphaproteobacteria</taxon>
        <taxon>Hyphomicrobiales</taxon>
        <taxon>Blastochloridaceae</taxon>
        <taxon>Blastochloris</taxon>
    </lineage>
</organism>
<comment type="subunit">
    <text evidence="15">Homodimer.</text>
</comment>
<proteinExistence type="inferred from homology"/>
<dbReference type="InterPro" id="IPR042096">
    <property type="entry name" value="Dihydro-acid_dehy_C"/>
</dbReference>
<evidence type="ECO:0000259" key="16">
    <source>
        <dbReference type="Pfam" id="PF00920"/>
    </source>
</evidence>
<dbReference type="AlphaFoldDB" id="A0A0H5BAS8"/>
<evidence type="ECO:0000256" key="6">
    <source>
        <dbReference type="ARBA" id="ARBA00022842"/>
    </source>
</evidence>
<comment type="pathway">
    <text evidence="12 15">Amino-acid biosynthesis; L-valine biosynthesis; L-valine from pyruvate: step 3/4.</text>
</comment>
<dbReference type="Proteomes" id="UP000065734">
    <property type="component" value="Chromosome I"/>
</dbReference>
<comment type="similarity">
    <text evidence="2 15">Belongs to the IlvD/Edd family.</text>
</comment>
<evidence type="ECO:0000313" key="19">
    <source>
        <dbReference type="EMBL" id="CUU41191.1"/>
    </source>
</evidence>
<comment type="catalytic activity">
    <reaction evidence="15">
        <text>(2R,3R)-2,3-dihydroxy-3-methylpentanoate = (S)-3-methyl-2-oxopentanoate + H2O</text>
        <dbReference type="Rhea" id="RHEA:27694"/>
        <dbReference type="ChEBI" id="CHEBI:15377"/>
        <dbReference type="ChEBI" id="CHEBI:35146"/>
        <dbReference type="ChEBI" id="CHEBI:49258"/>
        <dbReference type="EC" id="4.2.1.9"/>
    </reaction>
</comment>
<dbReference type="PROSITE" id="PS00886">
    <property type="entry name" value="ILVD_EDD_1"/>
    <property type="match status" value="1"/>
</dbReference>
<evidence type="ECO:0000256" key="8">
    <source>
        <dbReference type="ARBA" id="ARBA00023014"/>
    </source>
</evidence>
<gene>
    <name evidence="15 19" type="primary">ilvD</name>
    <name evidence="18" type="ORF">BV133_591</name>
    <name evidence="19" type="ORF">BVIRIDIS_01790</name>
</gene>
<keyword evidence="7 15" id="KW-0408">Iron</keyword>
<evidence type="ECO:0000256" key="2">
    <source>
        <dbReference type="ARBA" id="ARBA00006486"/>
    </source>
</evidence>
<dbReference type="InterPro" id="IPR020558">
    <property type="entry name" value="DiOHA_6PGluconate_deHydtase_CS"/>
</dbReference>
<evidence type="ECO:0000256" key="11">
    <source>
        <dbReference type="ARBA" id="ARBA00029304"/>
    </source>
</evidence>
<evidence type="ECO:0000256" key="5">
    <source>
        <dbReference type="ARBA" id="ARBA00022723"/>
    </source>
</evidence>
<keyword evidence="8 15" id="KW-0411">Iron-sulfur</keyword>
<evidence type="ECO:0000256" key="1">
    <source>
        <dbReference type="ARBA" id="ARBA00001946"/>
    </source>
</evidence>
<dbReference type="KEGG" id="bvr:BVIR_735"/>
<keyword evidence="9 15" id="KW-0456">Lyase</keyword>
<feature type="domain" description="Dihydroxy-acid/6-phosphogluconate dehydratase C-terminal" evidence="17">
    <location>
        <begin position="420"/>
        <end position="619"/>
    </location>
</feature>
<dbReference type="PANTHER" id="PTHR43661">
    <property type="entry name" value="D-XYLONATE DEHYDRATASE"/>
    <property type="match status" value="1"/>
</dbReference>
<feature type="binding site" evidence="15">
    <location>
        <position position="135"/>
    </location>
    <ligand>
        <name>Mg(2+)</name>
        <dbReference type="ChEBI" id="CHEBI:18420"/>
    </ligand>
</feature>
<dbReference type="PANTHER" id="PTHR43661:SF3">
    <property type="entry name" value="D-XYLONATE DEHYDRATASE YAGF-RELATED"/>
    <property type="match status" value="1"/>
</dbReference>
<dbReference type="GO" id="GO:0009099">
    <property type="term" value="P:L-valine biosynthetic process"/>
    <property type="evidence" value="ECO:0007669"/>
    <property type="project" value="UniProtKB-UniRule"/>
</dbReference>
<dbReference type="EMBL" id="LN907867">
    <property type="protein sequence ID" value="CUU41191.1"/>
    <property type="molecule type" value="Genomic_DNA"/>
</dbReference>
<evidence type="ECO:0000313" key="20">
    <source>
        <dbReference type="Proteomes" id="UP000065734"/>
    </source>
</evidence>
<feature type="binding site" description="via carbamate group" evidence="15">
    <location>
        <position position="136"/>
    </location>
    <ligand>
        <name>Mg(2+)</name>
        <dbReference type="ChEBI" id="CHEBI:18420"/>
    </ligand>
</feature>
<reference evidence="18" key="1">
    <citation type="journal article" date="2015" name="Genome Announc.">
        <title>Complete Genome Sequence of the Bacteriochlorophyll b-Producing Photosynthetic Bacterium Blastochloris viridis.</title>
        <authorList>
            <person name="Tsukatani Y."/>
            <person name="Hirose Y."/>
            <person name="Harada J."/>
            <person name="Misawa N."/>
            <person name="Mori K."/>
            <person name="Inoue K."/>
            <person name="Tamiaki H."/>
        </authorList>
    </citation>
    <scope>NUCLEOTIDE SEQUENCE [LARGE SCALE GENOMIC DNA]</scope>
    <source>
        <strain evidence="18">DSM 133</strain>
    </source>
</reference>
<comment type="caution">
    <text evidence="15">Lacks conserved residue(s) required for the propagation of feature annotation.</text>
</comment>
<evidence type="ECO:0000259" key="17">
    <source>
        <dbReference type="Pfam" id="PF24877"/>
    </source>
</evidence>
<evidence type="ECO:0000256" key="3">
    <source>
        <dbReference type="ARBA" id="ARBA00022605"/>
    </source>
</evidence>
<dbReference type="InterPro" id="IPR056740">
    <property type="entry name" value="ILV_EDD_C"/>
</dbReference>
<dbReference type="Pfam" id="PF00920">
    <property type="entry name" value="ILVD_EDD_N"/>
    <property type="match status" value="1"/>
</dbReference>
<dbReference type="EMBL" id="AP014854">
    <property type="protein sequence ID" value="BAR98184.1"/>
    <property type="molecule type" value="Genomic_DNA"/>
</dbReference>
<dbReference type="Gene3D" id="3.50.30.80">
    <property type="entry name" value="IlvD/EDD C-terminal domain-like"/>
    <property type="match status" value="1"/>
</dbReference>
<reference evidence="19" key="2">
    <citation type="submission" date="2015-11" db="EMBL/GenBank/DDBJ databases">
        <authorList>
            <person name="Zhang Y."/>
            <person name="Guo Z."/>
        </authorList>
    </citation>
    <scope>NUCLEOTIDE SEQUENCE</scope>
    <source>
        <strain evidence="19">1</strain>
    </source>
</reference>
<evidence type="ECO:0000256" key="13">
    <source>
        <dbReference type="ARBA" id="ARBA00029437"/>
    </source>
</evidence>
<dbReference type="InterPro" id="IPR037237">
    <property type="entry name" value="IlvD/EDD_N"/>
</dbReference>
<evidence type="ECO:0000256" key="14">
    <source>
        <dbReference type="ARBA" id="ARBA00029490"/>
    </source>
</evidence>
<evidence type="ECO:0000256" key="12">
    <source>
        <dbReference type="ARBA" id="ARBA00029436"/>
    </source>
</evidence>
<dbReference type="NCBIfam" id="NF009103">
    <property type="entry name" value="PRK12448.1"/>
    <property type="match status" value="1"/>
</dbReference>
<evidence type="ECO:0000256" key="9">
    <source>
        <dbReference type="ARBA" id="ARBA00023239"/>
    </source>
</evidence>
<evidence type="ECO:0000256" key="7">
    <source>
        <dbReference type="ARBA" id="ARBA00023004"/>
    </source>
</evidence>
<keyword evidence="4 15" id="KW-0001">2Fe-2S</keyword>
<dbReference type="GO" id="GO:0004160">
    <property type="term" value="F:dihydroxy-acid dehydratase activity"/>
    <property type="evidence" value="ECO:0007669"/>
    <property type="project" value="UniProtKB-UniRule"/>
</dbReference>
<feature type="modified residue" description="N6-carboxylysine" evidence="15">
    <location>
        <position position="136"/>
    </location>
</feature>
<dbReference type="UniPathway" id="UPA00047">
    <property type="reaction ID" value="UER00057"/>
</dbReference>
<dbReference type="FunFam" id="3.50.30.80:FF:000001">
    <property type="entry name" value="Dihydroxy-acid dehydratase"/>
    <property type="match status" value="1"/>
</dbReference>
<comment type="pathway">
    <text evidence="13 15">Amino-acid biosynthesis; L-isoleucine biosynthesis; L-isoleucine from 2-oxobutanoate: step 3/4.</text>
</comment>
<dbReference type="GO" id="GO:0009097">
    <property type="term" value="P:isoleucine biosynthetic process"/>
    <property type="evidence" value="ECO:0007669"/>
    <property type="project" value="UniProtKB-UniRule"/>
</dbReference>
<comment type="catalytic activity">
    <reaction evidence="11">
        <text>(2R)-2,3-dihydroxy-3-methylbutanoate = 3-methyl-2-oxobutanoate + H2O</text>
        <dbReference type="Rhea" id="RHEA:24809"/>
        <dbReference type="ChEBI" id="CHEBI:11851"/>
        <dbReference type="ChEBI" id="CHEBI:15377"/>
        <dbReference type="ChEBI" id="CHEBI:49072"/>
        <dbReference type="EC" id="4.2.1.9"/>
    </reaction>
    <physiologicalReaction direction="left-to-right" evidence="11">
        <dbReference type="Rhea" id="RHEA:24810"/>
    </physiologicalReaction>
</comment>
<keyword evidence="20" id="KW-1185">Reference proteome</keyword>
<dbReference type="PROSITE" id="PS00887">
    <property type="entry name" value="ILVD_EDD_2"/>
    <property type="match status" value="1"/>
</dbReference>
<dbReference type="InterPro" id="IPR000581">
    <property type="entry name" value="ILV_EDD_N"/>
</dbReference>
<feature type="active site" description="Proton acceptor" evidence="15">
    <location>
        <position position="529"/>
    </location>
</feature>
<keyword evidence="6 15" id="KW-0460">Magnesium</keyword>
<dbReference type="GO" id="GO:0005829">
    <property type="term" value="C:cytosol"/>
    <property type="evidence" value="ECO:0007669"/>
    <property type="project" value="TreeGrafter"/>
</dbReference>
<feature type="domain" description="Dihydroxy-acid/6-phosphogluconate dehydratase N-terminal" evidence="16">
    <location>
        <begin position="46"/>
        <end position="370"/>
    </location>
</feature>
<keyword evidence="5 15" id="KW-0479">Metal-binding</keyword>
<reference evidence="20" key="3">
    <citation type="journal article" date="2016" name="Genome Announc.">
        <title>Revised genome sequence of the purple photosynthetic bacterium Blastochloris viridis.</title>
        <authorList>
            <person name="Liu L.N."/>
            <person name="Faulkner M."/>
            <person name="Liu X."/>
            <person name="Huang F."/>
            <person name="Darby A.C."/>
            <person name="Hall N."/>
        </authorList>
    </citation>
    <scope>NUCLEOTIDE SEQUENCE [LARGE SCALE GENOMIC DNA]</scope>
    <source>
        <strain evidence="20">ATCC 19567 / DSM 133 / F</strain>
    </source>
</reference>
<dbReference type="SUPFAM" id="SSF143975">
    <property type="entry name" value="IlvD/EDD N-terminal domain-like"/>
    <property type="match status" value="1"/>
</dbReference>
<dbReference type="PATRIC" id="fig|1079.6.peg.762"/>
<dbReference type="NCBIfam" id="TIGR00110">
    <property type="entry name" value="ilvD"/>
    <property type="match status" value="1"/>
</dbReference>
<comment type="cofactor">
    <cofactor evidence="1 15">
        <name>Mg(2+)</name>
        <dbReference type="ChEBI" id="CHEBI:18420"/>
    </cofactor>
</comment>
<dbReference type="Pfam" id="PF24877">
    <property type="entry name" value="ILV_EDD_C"/>
    <property type="match status" value="1"/>
</dbReference>
<feature type="binding site" evidence="15">
    <location>
        <position position="503"/>
    </location>
    <ligand>
        <name>Mg(2+)</name>
        <dbReference type="ChEBI" id="CHEBI:18420"/>
    </ligand>
</feature>
<feature type="binding site" evidence="15">
    <location>
        <position position="93"/>
    </location>
    <ligand>
        <name>Mg(2+)</name>
        <dbReference type="ChEBI" id="CHEBI:18420"/>
    </ligand>
</feature>
<dbReference type="HAMAP" id="MF_00012">
    <property type="entry name" value="IlvD"/>
    <property type="match status" value="1"/>
</dbReference>
<evidence type="ECO:0000256" key="10">
    <source>
        <dbReference type="ARBA" id="ARBA00023304"/>
    </source>
</evidence>
<evidence type="ECO:0000256" key="4">
    <source>
        <dbReference type="ARBA" id="ARBA00022714"/>
    </source>
</evidence>
<evidence type="ECO:0000256" key="15">
    <source>
        <dbReference type="HAMAP-Rule" id="MF_00012"/>
    </source>
</evidence>
<dbReference type="GO" id="GO:0000287">
    <property type="term" value="F:magnesium ion binding"/>
    <property type="evidence" value="ECO:0007669"/>
    <property type="project" value="UniProtKB-UniRule"/>
</dbReference>
<sequence>MVRGLALRIGMIMPQYRSRTSTHGRNMAGARGLWRATGMKDSDFGKPIIAVVNSFTQFVPGHVHLKDIGQLVAREIEAAGGIAKEFNTIAIDDGIAMGHDGMLYSLPSRDLIADSVEYMVNAHCADAMVCISNCDKITPGMLMAAMRLNIPAVFVSGGPMEAGKVTLAGKAHKVDLIDAMIAAGDDKVSDADVAAIERSACPTCGSCSGMFTANSMNCLTEALGLSLPGNGTVVATHADRRRLFVEAGHLIVDLARRYYEQDDASVLPRAIATFEAFENAMTLDIAMGGSTNTVLHLLATASEAGVDFTMTDIDRLSRRVPVLCKVAPSVADVHVEDVHHAGGIMAILGELDRAGLINTSTRVVHAESLAAALDRWDVARSNSEAVHTFYRAAPGGVPSQVAFSQEARFGAVDTDRANGVIRDLEHAFSKDGGLAVLAGNLASDGCIVKTAGVDASILTFAGPAKVFESQDDAVTGILGGKVEAGDVVVIRYEGPRGGPGMQEMLYPTSYIKSKGLGKACALITDGRFSGGTSGLSIGHVSPEAAEGGLIALVEDGDTIEIDIPARSIRLAVPEAELARRRAAMDARGDKAWQPSARSRVVSAALQAYAAMTTSAARGAVRDLKALKR</sequence>
<dbReference type="UniPathway" id="UPA00049">
    <property type="reaction ID" value="UER00061"/>
</dbReference>
<dbReference type="GO" id="GO:0051537">
    <property type="term" value="F:2 iron, 2 sulfur cluster binding"/>
    <property type="evidence" value="ECO:0007669"/>
    <property type="project" value="UniProtKB-UniRule"/>
</dbReference>
<keyword evidence="10 15" id="KW-0100">Branched-chain amino acid biosynthesis</keyword>
<accession>A0A0H5BAS8</accession>